<dbReference type="SFLD" id="SFLDG00358">
    <property type="entry name" value="Main_(cytGST)"/>
    <property type="match status" value="1"/>
</dbReference>
<dbReference type="AlphaFoldDB" id="A0AAV1D8X4"/>
<evidence type="ECO:0000313" key="9">
    <source>
        <dbReference type="Proteomes" id="UP001161247"/>
    </source>
</evidence>
<accession>A0AAV1D8X4</accession>
<dbReference type="InterPro" id="IPR036249">
    <property type="entry name" value="Thioredoxin-like_sf"/>
</dbReference>
<keyword evidence="9" id="KW-1185">Reference proteome</keyword>
<protein>
    <recommendedName>
        <fullName evidence="5">Probable glutathione S-transferase</fullName>
        <ecNumber evidence="2">2.5.1.18</ecNumber>
    </recommendedName>
</protein>
<dbReference type="Gene3D" id="3.40.30.10">
    <property type="entry name" value="Glutaredoxin"/>
    <property type="match status" value="1"/>
</dbReference>
<dbReference type="Pfam" id="PF02798">
    <property type="entry name" value="GST_N"/>
    <property type="match status" value="1"/>
</dbReference>
<dbReference type="EC" id="2.5.1.18" evidence="2"/>
<dbReference type="InterPro" id="IPR045074">
    <property type="entry name" value="GST_C_Tau"/>
</dbReference>
<dbReference type="InterPro" id="IPR004046">
    <property type="entry name" value="GST_C"/>
</dbReference>
<dbReference type="SFLD" id="SFLDG01152">
    <property type="entry name" value="Main.3:_Omega-_and_Tau-like"/>
    <property type="match status" value="1"/>
</dbReference>
<dbReference type="FunFam" id="1.20.1050.10:FF:000012">
    <property type="entry name" value="Tau class glutathione S-transferase"/>
    <property type="match status" value="1"/>
</dbReference>
<dbReference type="SUPFAM" id="SSF52833">
    <property type="entry name" value="Thioredoxin-like"/>
    <property type="match status" value="1"/>
</dbReference>
<evidence type="ECO:0000256" key="5">
    <source>
        <dbReference type="ARBA" id="ARBA00071370"/>
    </source>
</evidence>
<dbReference type="GO" id="GO:0004364">
    <property type="term" value="F:glutathione transferase activity"/>
    <property type="evidence" value="ECO:0007669"/>
    <property type="project" value="UniProtKB-EC"/>
</dbReference>
<evidence type="ECO:0000256" key="2">
    <source>
        <dbReference type="ARBA" id="ARBA00012452"/>
    </source>
</evidence>
<reference evidence="8" key="1">
    <citation type="submission" date="2023-03" db="EMBL/GenBank/DDBJ databases">
        <authorList>
            <person name="Julca I."/>
        </authorList>
    </citation>
    <scope>NUCLEOTIDE SEQUENCE</scope>
</reference>
<dbReference type="PANTHER" id="PTHR11260">
    <property type="entry name" value="GLUTATHIONE S-TRANSFERASE, GST, SUPERFAMILY, GST DOMAIN CONTAINING"/>
    <property type="match status" value="1"/>
</dbReference>
<dbReference type="Proteomes" id="UP001161247">
    <property type="component" value="Chromosome 4"/>
</dbReference>
<feature type="domain" description="Glutathione S-transferase C-terminal" evidence="6">
    <location>
        <begin position="118"/>
        <end position="194"/>
    </location>
</feature>
<dbReference type="SFLD" id="SFLDS00019">
    <property type="entry name" value="Glutathione_Transferase_(cytos"/>
    <property type="match status" value="1"/>
</dbReference>
<name>A0AAV1D8X4_OLDCO</name>
<dbReference type="PANTHER" id="PTHR11260:SF762">
    <property type="entry name" value="GLUTATHIONE TRANSFERASE"/>
    <property type="match status" value="1"/>
</dbReference>
<dbReference type="SUPFAM" id="SSF47616">
    <property type="entry name" value="GST C-terminal domain-like"/>
    <property type="match status" value="1"/>
</dbReference>
<dbReference type="GO" id="GO:0005737">
    <property type="term" value="C:cytoplasm"/>
    <property type="evidence" value="ECO:0007669"/>
    <property type="project" value="TreeGrafter"/>
</dbReference>
<organism evidence="8 9">
    <name type="scientific">Oldenlandia corymbosa var. corymbosa</name>
    <dbReference type="NCBI Taxonomy" id="529605"/>
    <lineage>
        <taxon>Eukaryota</taxon>
        <taxon>Viridiplantae</taxon>
        <taxon>Streptophyta</taxon>
        <taxon>Embryophyta</taxon>
        <taxon>Tracheophyta</taxon>
        <taxon>Spermatophyta</taxon>
        <taxon>Magnoliopsida</taxon>
        <taxon>eudicotyledons</taxon>
        <taxon>Gunneridae</taxon>
        <taxon>Pentapetalae</taxon>
        <taxon>asterids</taxon>
        <taxon>lamiids</taxon>
        <taxon>Gentianales</taxon>
        <taxon>Rubiaceae</taxon>
        <taxon>Rubioideae</taxon>
        <taxon>Spermacoceae</taxon>
        <taxon>Hedyotis-Oldenlandia complex</taxon>
        <taxon>Oldenlandia</taxon>
    </lineage>
</organism>
<dbReference type="EMBL" id="OX459121">
    <property type="protein sequence ID" value="CAI9103333.1"/>
    <property type="molecule type" value="Genomic_DNA"/>
</dbReference>
<dbReference type="InterPro" id="IPR036282">
    <property type="entry name" value="Glutathione-S-Trfase_C_sf"/>
</dbReference>
<dbReference type="InterPro" id="IPR045073">
    <property type="entry name" value="Omega/Tau-like"/>
</dbReference>
<dbReference type="CDD" id="cd03058">
    <property type="entry name" value="GST_N_Tau"/>
    <property type="match status" value="1"/>
</dbReference>
<dbReference type="Pfam" id="PF00043">
    <property type="entry name" value="GST_C"/>
    <property type="match status" value="1"/>
</dbReference>
<dbReference type="InterPro" id="IPR040079">
    <property type="entry name" value="Glutathione_S-Trfase"/>
</dbReference>
<sequence length="229" mass="26456">MAEEVKLFRTWSSPYALRIVWALKLKGIEFETIFEDITNKSPLLLQHNPAHAKVPVLLHNGKPVCESLIILEYIDETWTHNPPLLPQDPLEKASSRFWAHFGDHKLMESIWNVFTSQGKEQEEAMATSIENLKLIDEQLKGKKFFNGNAIGYLDLALGWMANLISILEEIISVELIHTDKFPHLSSWIQNFSDDPVIIECWPPRDKMVTKFQIMRDNYLTRSICQVKPA</sequence>
<evidence type="ECO:0000256" key="3">
    <source>
        <dbReference type="ARBA" id="ARBA00022679"/>
    </source>
</evidence>
<dbReference type="GO" id="GO:0006749">
    <property type="term" value="P:glutathione metabolic process"/>
    <property type="evidence" value="ECO:0007669"/>
    <property type="project" value="InterPro"/>
</dbReference>
<dbReference type="Gene3D" id="1.20.1050.10">
    <property type="match status" value="1"/>
</dbReference>
<feature type="domain" description="GST N-terminal" evidence="7">
    <location>
        <begin position="4"/>
        <end position="76"/>
    </location>
</feature>
<evidence type="ECO:0000313" key="8">
    <source>
        <dbReference type="EMBL" id="CAI9103333.1"/>
    </source>
</evidence>
<gene>
    <name evidence="8" type="ORF">OLC1_LOCUS12531</name>
</gene>
<evidence type="ECO:0000259" key="7">
    <source>
        <dbReference type="Pfam" id="PF02798"/>
    </source>
</evidence>
<evidence type="ECO:0000259" key="6">
    <source>
        <dbReference type="Pfam" id="PF00043"/>
    </source>
</evidence>
<comment type="catalytic activity">
    <reaction evidence="4">
        <text>RX + glutathione = an S-substituted glutathione + a halide anion + H(+)</text>
        <dbReference type="Rhea" id="RHEA:16437"/>
        <dbReference type="ChEBI" id="CHEBI:15378"/>
        <dbReference type="ChEBI" id="CHEBI:16042"/>
        <dbReference type="ChEBI" id="CHEBI:17792"/>
        <dbReference type="ChEBI" id="CHEBI:57925"/>
        <dbReference type="ChEBI" id="CHEBI:90779"/>
        <dbReference type="EC" id="2.5.1.18"/>
    </reaction>
</comment>
<evidence type="ECO:0000256" key="1">
    <source>
        <dbReference type="ARBA" id="ARBA00009929"/>
    </source>
</evidence>
<comment type="similarity">
    <text evidence="1">Belongs to the GST superfamily. HSP26 family.</text>
</comment>
<proteinExistence type="inferred from homology"/>
<dbReference type="CDD" id="cd03185">
    <property type="entry name" value="GST_C_Tau"/>
    <property type="match status" value="1"/>
</dbReference>
<evidence type="ECO:0000256" key="4">
    <source>
        <dbReference type="ARBA" id="ARBA00047960"/>
    </source>
</evidence>
<dbReference type="FunFam" id="3.40.30.10:FF:000014">
    <property type="entry name" value="Tau class glutathione S-transferase"/>
    <property type="match status" value="1"/>
</dbReference>
<dbReference type="InterPro" id="IPR004045">
    <property type="entry name" value="Glutathione_S-Trfase_N"/>
</dbReference>
<keyword evidence="3" id="KW-0808">Transferase</keyword>